<evidence type="ECO:0000259" key="5">
    <source>
        <dbReference type="PROSITE" id="PS50931"/>
    </source>
</evidence>
<dbReference type="InterPro" id="IPR000847">
    <property type="entry name" value="LysR_HTH_N"/>
</dbReference>
<evidence type="ECO:0000256" key="4">
    <source>
        <dbReference type="ARBA" id="ARBA00023163"/>
    </source>
</evidence>
<dbReference type="Pfam" id="PF00126">
    <property type="entry name" value="HTH_1"/>
    <property type="match status" value="1"/>
</dbReference>
<keyword evidence="3" id="KW-0238">DNA-binding</keyword>
<dbReference type="InterPro" id="IPR036390">
    <property type="entry name" value="WH_DNA-bd_sf"/>
</dbReference>
<dbReference type="Gene3D" id="1.10.10.10">
    <property type="entry name" value="Winged helix-like DNA-binding domain superfamily/Winged helix DNA-binding domain"/>
    <property type="match status" value="1"/>
</dbReference>
<keyword evidence="7" id="KW-1185">Reference proteome</keyword>
<accession>A0A2T6B1Q5</accession>
<evidence type="ECO:0000256" key="2">
    <source>
        <dbReference type="ARBA" id="ARBA00023015"/>
    </source>
</evidence>
<dbReference type="PROSITE" id="PS50931">
    <property type="entry name" value="HTH_LYSR"/>
    <property type="match status" value="1"/>
</dbReference>
<dbReference type="SUPFAM" id="SSF53850">
    <property type="entry name" value="Periplasmic binding protein-like II"/>
    <property type="match status" value="1"/>
</dbReference>
<keyword evidence="4" id="KW-0804">Transcription</keyword>
<proteinExistence type="inferred from homology"/>
<reference evidence="6 7" key="1">
    <citation type="submission" date="2018-04" db="EMBL/GenBank/DDBJ databases">
        <title>Genomic Encyclopedia of Archaeal and Bacterial Type Strains, Phase II (KMG-II): from individual species to whole genera.</title>
        <authorList>
            <person name="Goeker M."/>
        </authorList>
    </citation>
    <scope>NUCLEOTIDE SEQUENCE [LARGE SCALE GENOMIC DNA]</scope>
    <source>
        <strain evidence="6 7">DSM 21823</strain>
    </source>
</reference>
<dbReference type="InterPro" id="IPR005119">
    <property type="entry name" value="LysR_subst-bd"/>
</dbReference>
<dbReference type="EMBL" id="QBKP01000006">
    <property type="protein sequence ID" value="PTX49953.1"/>
    <property type="molecule type" value="Genomic_DNA"/>
</dbReference>
<organism evidence="6 7">
    <name type="scientific">Gemmobacter caeni</name>
    <dbReference type="NCBI Taxonomy" id="589035"/>
    <lineage>
        <taxon>Bacteria</taxon>
        <taxon>Pseudomonadati</taxon>
        <taxon>Pseudomonadota</taxon>
        <taxon>Alphaproteobacteria</taxon>
        <taxon>Rhodobacterales</taxon>
        <taxon>Paracoccaceae</taxon>
        <taxon>Gemmobacter</taxon>
    </lineage>
</organism>
<dbReference type="InterPro" id="IPR036388">
    <property type="entry name" value="WH-like_DNA-bd_sf"/>
</dbReference>
<keyword evidence="2" id="KW-0805">Transcription regulation</keyword>
<dbReference type="PANTHER" id="PTHR30537:SF5">
    <property type="entry name" value="HTH-TYPE TRANSCRIPTIONAL ACTIVATOR TTDR-RELATED"/>
    <property type="match status" value="1"/>
</dbReference>
<name>A0A2T6B1Q5_9RHOB</name>
<protein>
    <submittedName>
        <fullName evidence="6">LysR family transcriptional regulator</fullName>
    </submittedName>
</protein>
<sequence length="294" mass="32530">MDTAVLQTYLHIVDEGSFAAAARRMGISKSLCSKYISDLEDSLGTRLLTRSTRSVRPTPVGREYYQKIRDVMGQLQAANESVKRLSAHPSGPLRIGSPVSYTLKVLGPHIMRFIEAHPDIQLEAVLDDRHSDVISEGFDAVIRIGELGDSSLYARRLHSARILVVASPDYLTEHGTPERPEDLLAHRCLHYSNLRGAGTWPFRDGSETLYQKIQPAFSTNSAEMMRAAVLEGRGVALLPEFMIEEELRSGTLVPVLARFALPDLPVNLVYPSRKNMTAALKAFLDFTAGLKLEG</sequence>
<comment type="caution">
    <text evidence="6">The sequence shown here is derived from an EMBL/GenBank/DDBJ whole genome shotgun (WGS) entry which is preliminary data.</text>
</comment>
<dbReference type="CDD" id="cd08422">
    <property type="entry name" value="PBP2_CrgA_like"/>
    <property type="match status" value="1"/>
</dbReference>
<dbReference type="Gene3D" id="3.40.190.290">
    <property type="match status" value="1"/>
</dbReference>
<dbReference type="SUPFAM" id="SSF46785">
    <property type="entry name" value="Winged helix' DNA-binding domain"/>
    <property type="match status" value="1"/>
</dbReference>
<evidence type="ECO:0000313" key="6">
    <source>
        <dbReference type="EMBL" id="PTX49953.1"/>
    </source>
</evidence>
<dbReference type="FunFam" id="1.10.10.10:FF:000001">
    <property type="entry name" value="LysR family transcriptional regulator"/>
    <property type="match status" value="1"/>
</dbReference>
<dbReference type="GO" id="GO:0003677">
    <property type="term" value="F:DNA binding"/>
    <property type="evidence" value="ECO:0007669"/>
    <property type="project" value="UniProtKB-KW"/>
</dbReference>
<dbReference type="GO" id="GO:0003700">
    <property type="term" value="F:DNA-binding transcription factor activity"/>
    <property type="evidence" value="ECO:0007669"/>
    <property type="project" value="InterPro"/>
</dbReference>
<evidence type="ECO:0000256" key="1">
    <source>
        <dbReference type="ARBA" id="ARBA00009437"/>
    </source>
</evidence>
<dbReference type="Pfam" id="PF03466">
    <property type="entry name" value="LysR_substrate"/>
    <property type="match status" value="1"/>
</dbReference>
<evidence type="ECO:0000256" key="3">
    <source>
        <dbReference type="ARBA" id="ARBA00023125"/>
    </source>
</evidence>
<dbReference type="RefSeq" id="WP_054301510.1">
    <property type="nucleotide sequence ID" value="NZ_QBKP01000006.1"/>
</dbReference>
<dbReference type="InterPro" id="IPR058163">
    <property type="entry name" value="LysR-type_TF_proteobact-type"/>
</dbReference>
<dbReference type="AlphaFoldDB" id="A0A2T6B1Q5"/>
<gene>
    <name evidence="6" type="ORF">C8N34_106134</name>
</gene>
<evidence type="ECO:0000313" key="7">
    <source>
        <dbReference type="Proteomes" id="UP000244224"/>
    </source>
</evidence>
<feature type="domain" description="HTH lysR-type" evidence="5">
    <location>
        <begin position="1"/>
        <end position="58"/>
    </location>
</feature>
<dbReference type="Proteomes" id="UP000244224">
    <property type="component" value="Unassembled WGS sequence"/>
</dbReference>
<dbReference type="FunFam" id="3.40.190.290:FF:000001">
    <property type="entry name" value="Transcriptional regulator, LysR family"/>
    <property type="match status" value="1"/>
</dbReference>
<dbReference type="PANTHER" id="PTHR30537">
    <property type="entry name" value="HTH-TYPE TRANSCRIPTIONAL REGULATOR"/>
    <property type="match status" value="1"/>
</dbReference>
<comment type="similarity">
    <text evidence="1">Belongs to the LysR transcriptional regulatory family.</text>
</comment>
<dbReference type="OrthoDB" id="9813056at2"/>